<reference evidence="1" key="1">
    <citation type="submission" date="2014-12" db="EMBL/GenBank/DDBJ databases">
        <title>Insight into the proteome of Arion vulgaris.</title>
        <authorList>
            <person name="Aradska J."/>
            <person name="Bulat T."/>
            <person name="Smidak R."/>
            <person name="Sarate P."/>
            <person name="Gangsoo J."/>
            <person name="Sialana F."/>
            <person name="Bilban M."/>
            <person name="Lubec G."/>
        </authorList>
    </citation>
    <scope>NUCLEOTIDE SEQUENCE</scope>
    <source>
        <tissue evidence="1">Skin</tissue>
    </source>
</reference>
<protein>
    <submittedName>
        <fullName evidence="1">Uncharacterized protein</fullName>
    </submittedName>
</protein>
<dbReference type="EMBL" id="HACG01040140">
    <property type="protein sequence ID" value="CEK87005.1"/>
    <property type="molecule type" value="Transcribed_RNA"/>
</dbReference>
<evidence type="ECO:0000313" key="1">
    <source>
        <dbReference type="EMBL" id="CEK87005.1"/>
    </source>
</evidence>
<proteinExistence type="predicted"/>
<organism evidence="1">
    <name type="scientific">Arion vulgaris</name>
    <dbReference type="NCBI Taxonomy" id="1028688"/>
    <lineage>
        <taxon>Eukaryota</taxon>
        <taxon>Metazoa</taxon>
        <taxon>Spiralia</taxon>
        <taxon>Lophotrochozoa</taxon>
        <taxon>Mollusca</taxon>
        <taxon>Gastropoda</taxon>
        <taxon>Heterobranchia</taxon>
        <taxon>Euthyneura</taxon>
        <taxon>Panpulmonata</taxon>
        <taxon>Eupulmonata</taxon>
        <taxon>Stylommatophora</taxon>
        <taxon>Helicina</taxon>
        <taxon>Arionoidea</taxon>
        <taxon>Arionidae</taxon>
        <taxon>Arion</taxon>
    </lineage>
</organism>
<feature type="non-terminal residue" evidence="1">
    <location>
        <position position="1"/>
    </location>
</feature>
<accession>A0A0B7B4I2</accession>
<gene>
    <name evidence="1" type="primary">ORF156811</name>
</gene>
<name>A0A0B7B4I2_9EUPU</name>
<dbReference type="AlphaFoldDB" id="A0A0B7B4I2"/>
<sequence>PPVLQRPEVWHRISDNTVLDHSVPTVIQHSQSSVHNTNLKTGIESRTNHCCKLNNTIREV</sequence>